<evidence type="ECO:0000313" key="3">
    <source>
        <dbReference type="Proteomes" id="UP000321058"/>
    </source>
</evidence>
<keyword evidence="1" id="KW-0472">Membrane</keyword>
<comment type="caution">
    <text evidence="2">The sequence shown here is derived from an EMBL/GenBank/DDBJ whole genome shotgun (WGS) entry which is preliminary data.</text>
</comment>
<reference evidence="2 3" key="1">
    <citation type="submission" date="2019-07" db="EMBL/GenBank/DDBJ databases">
        <title>Whole genome shotgun sequence of Reyranella soli NBRC 108950.</title>
        <authorList>
            <person name="Hosoyama A."/>
            <person name="Uohara A."/>
            <person name="Ohji S."/>
            <person name="Ichikawa N."/>
        </authorList>
    </citation>
    <scope>NUCLEOTIDE SEQUENCE [LARGE SCALE GENOMIC DNA]</scope>
    <source>
        <strain evidence="2 3">NBRC 108950</strain>
    </source>
</reference>
<keyword evidence="1" id="KW-0812">Transmembrane</keyword>
<feature type="transmembrane region" description="Helical" evidence="1">
    <location>
        <begin position="16"/>
        <end position="32"/>
    </location>
</feature>
<dbReference type="AlphaFoldDB" id="A0A512NPE9"/>
<evidence type="ECO:0000256" key="1">
    <source>
        <dbReference type="SAM" id="Phobius"/>
    </source>
</evidence>
<accession>A0A512NPE9</accession>
<dbReference type="EMBL" id="BKAJ01000183">
    <property type="protein sequence ID" value="GEP60792.1"/>
    <property type="molecule type" value="Genomic_DNA"/>
</dbReference>
<organism evidence="2 3">
    <name type="scientific">Reyranella soli</name>
    <dbReference type="NCBI Taxonomy" id="1230389"/>
    <lineage>
        <taxon>Bacteria</taxon>
        <taxon>Pseudomonadati</taxon>
        <taxon>Pseudomonadota</taxon>
        <taxon>Alphaproteobacteria</taxon>
        <taxon>Hyphomicrobiales</taxon>
        <taxon>Reyranellaceae</taxon>
        <taxon>Reyranella</taxon>
    </lineage>
</organism>
<dbReference type="Proteomes" id="UP000321058">
    <property type="component" value="Unassembled WGS sequence"/>
</dbReference>
<gene>
    <name evidence="2" type="ORF">RSO01_79580</name>
</gene>
<sequence length="68" mass="7664">MVGGAVVQIGSSEARLPLWMIFSVLAAFFWATEEPPRKGSAPVARDAAWRKVRLFMDAAFVRRVRTER</sequence>
<keyword evidence="3" id="KW-1185">Reference proteome</keyword>
<evidence type="ECO:0000313" key="2">
    <source>
        <dbReference type="EMBL" id="GEP60792.1"/>
    </source>
</evidence>
<keyword evidence="1" id="KW-1133">Transmembrane helix</keyword>
<protein>
    <submittedName>
        <fullName evidence="2">Uncharacterized protein</fullName>
    </submittedName>
</protein>
<proteinExistence type="predicted"/>
<name>A0A512NPE9_9HYPH</name>